<evidence type="ECO:0000256" key="1">
    <source>
        <dbReference type="SAM" id="Phobius"/>
    </source>
</evidence>
<proteinExistence type="predicted"/>
<feature type="transmembrane region" description="Helical" evidence="1">
    <location>
        <begin position="67"/>
        <end position="90"/>
    </location>
</feature>
<name>A0A1G2P334_9BACT</name>
<accession>A0A1G2P334</accession>
<dbReference type="EMBL" id="MHSK01000006">
    <property type="protein sequence ID" value="OHA42755.1"/>
    <property type="molecule type" value="Genomic_DNA"/>
</dbReference>
<keyword evidence="1" id="KW-0472">Membrane</keyword>
<reference evidence="2 3" key="1">
    <citation type="journal article" date="2016" name="Nat. Commun.">
        <title>Thousands of microbial genomes shed light on interconnected biogeochemical processes in an aquifer system.</title>
        <authorList>
            <person name="Anantharaman K."/>
            <person name="Brown C.T."/>
            <person name="Hug L.A."/>
            <person name="Sharon I."/>
            <person name="Castelle C.J."/>
            <person name="Probst A.J."/>
            <person name="Thomas B.C."/>
            <person name="Singh A."/>
            <person name="Wilkins M.J."/>
            <person name="Karaoz U."/>
            <person name="Brodie E.L."/>
            <person name="Williams K.H."/>
            <person name="Hubbard S.S."/>
            <person name="Banfield J.F."/>
        </authorList>
    </citation>
    <scope>NUCLEOTIDE SEQUENCE [LARGE SCALE GENOMIC DNA]</scope>
</reference>
<evidence type="ECO:0000313" key="3">
    <source>
        <dbReference type="Proteomes" id="UP000177269"/>
    </source>
</evidence>
<protein>
    <submittedName>
        <fullName evidence="2">Uncharacterized protein</fullName>
    </submittedName>
</protein>
<evidence type="ECO:0000313" key="2">
    <source>
        <dbReference type="EMBL" id="OHA42755.1"/>
    </source>
</evidence>
<feature type="transmembrane region" description="Helical" evidence="1">
    <location>
        <begin position="38"/>
        <end position="55"/>
    </location>
</feature>
<comment type="caution">
    <text evidence="2">The sequence shown here is derived from an EMBL/GenBank/DDBJ whole genome shotgun (WGS) entry which is preliminary data.</text>
</comment>
<keyword evidence="1" id="KW-0812">Transmembrane</keyword>
<dbReference type="AlphaFoldDB" id="A0A1G2P334"/>
<sequence length="198" mass="22565">MNYLEKNISGLTEKPKIDKTTKDWVSEWFTSLIRARKTPLILIGLFTGSFSLYFLEPFGITVSPILLVIQPMFAVLLFPIVAVIIFLFAVRTIALISHFIFPDIVAMSIETTERGITVVLKNGKKDTFPIKNIESILLLYNYRGVYINSLNKKSSYALPIEPINIEEKIDVLPSLKKEIFFLDSREGSIRSVRYVKAN</sequence>
<organism evidence="2 3">
    <name type="scientific">Candidatus Taylorbacteria bacterium RIFCSPLOWO2_12_FULL_43_20</name>
    <dbReference type="NCBI Taxonomy" id="1802332"/>
    <lineage>
        <taxon>Bacteria</taxon>
        <taxon>Candidatus Tayloriibacteriota</taxon>
    </lineage>
</organism>
<dbReference type="Proteomes" id="UP000177269">
    <property type="component" value="Unassembled WGS sequence"/>
</dbReference>
<keyword evidence="1" id="KW-1133">Transmembrane helix</keyword>
<gene>
    <name evidence="2" type="ORF">A3G52_03030</name>
</gene>